<proteinExistence type="predicted"/>
<feature type="transmembrane region" description="Helical" evidence="16">
    <location>
        <begin position="153"/>
        <end position="173"/>
    </location>
</feature>
<evidence type="ECO:0000256" key="4">
    <source>
        <dbReference type="ARBA" id="ARBA00022448"/>
    </source>
</evidence>
<dbReference type="AlphaFoldDB" id="A0A4P9VPK5"/>
<dbReference type="SUPFAM" id="SSF55604">
    <property type="entry name" value="Glucose permease domain IIB"/>
    <property type="match status" value="1"/>
</dbReference>
<reference evidence="19 20" key="1">
    <citation type="submission" date="2017-04" db="EMBL/GenBank/DDBJ databases">
        <title>Draft genome sequence of Zooshikella ganghwensis VG4 isolated from Red Sea sediments.</title>
        <authorList>
            <person name="Rehman Z."/>
            <person name="Alam I."/>
            <person name="Kamau A."/>
            <person name="Bajic V."/>
            <person name="Leiknes T."/>
        </authorList>
    </citation>
    <scope>NUCLEOTIDE SEQUENCE [LARGE SCALE GENOMIC DNA]</scope>
    <source>
        <strain evidence="19 20">VG4</strain>
    </source>
</reference>
<dbReference type="GO" id="GO:0055056">
    <property type="term" value="F:D-glucose transmembrane transporter activity"/>
    <property type="evidence" value="ECO:0007669"/>
    <property type="project" value="InterPro"/>
</dbReference>
<evidence type="ECO:0000256" key="9">
    <source>
        <dbReference type="ARBA" id="ARBA00022692"/>
    </source>
</evidence>
<feature type="transmembrane region" description="Helical" evidence="16">
    <location>
        <begin position="53"/>
        <end position="73"/>
    </location>
</feature>
<keyword evidence="10" id="KW-0418">Kinase</keyword>
<organism evidence="19 20">
    <name type="scientific">Zooshikella ganghwensis</name>
    <dbReference type="NCBI Taxonomy" id="202772"/>
    <lineage>
        <taxon>Bacteria</taxon>
        <taxon>Pseudomonadati</taxon>
        <taxon>Pseudomonadota</taxon>
        <taxon>Gammaproteobacteria</taxon>
        <taxon>Oceanospirillales</taxon>
        <taxon>Zooshikellaceae</taxon>
        <taxon>Zooshikella</taxon>
    </lineage>
</organism>
<evidence type="ECO:0000256" key="13">
    <source>
        <dbReference type="ARBA" id="ARBA00032303"/>
    </source>
</evidence>
<dbReference type="Pfam" id="PF02378">
    <property type="entry name" value="PTS_EIIC"/>
    <property type="match status" value="1"/>
</dbReference>
<keyword evidence="20" id="KW-1185">Reference proteome</keyword>
<feature type="domain" description="PTS EIIB type-1" evidence="17">
    <location>
        <begin position="405"/>
        <end position="486"/>
    </location>
</feature>
<dbReference type="InterPro" id="IPR003352">
    <property type="entry name" value="PTS_EIIC"/>
</dbReference>
<dbReference type="PROSITE" id="PS01035">
    <property type="entry name" value="PTS_EIIB_TYPE_1_CYS"/>
    <property type="match status" value="1"/>
</dbReference>
<feature type="transmembrane region" description="Helical" evidence="16">
    <location>
        <begin position="304"/>
        <end position="332"/>
    </location>
</feature>
<dbReference type="PROSITE" id="PS51103">
    <property type="entry name" value="PTS_EIIC_TYPE_1"/>
    <property type="match status" value="1"/>
</dbReference>
<dbReference type="GO" id="GO:0008982">
    <property type="term" value="F:protein-N(PI)-phosphohistidine-sugar phosphotransferase activity"/>
    <property type="evidence" value="ECO:0007669"/>
    <property type="project" value="InterPro"/>
</dbReference>
<dbReference type="GO" id="GO:0005886">
    <property type="term" value="C:plasma membrane"/>
    <property type="evidence" value="ECO:0007669"/>
    <property type="project" value="UniProtKB-SubCell"/>
</dbReference>
<feature type="transmembrane region" description="Helical" evidence="16">
    <location>
        <begin position="79"/>
        <end position="98"/>
    </location>
</feature>
<evidence type="ECO:0000259" key="17">
    <source>
        <dbReference type="PROSITE" id="PS51098"/>
    </source>
</evidence>
<keyword evidence="9 16" id="KW-0812">Transmembrane</keyword>
<dbReference type="Gene3D" id="3.30.1360.60">
    <property type="entry name" value="Glucose permease domain IIB"/>
    <property type="match status" value="1"/>
</dbReference>
<dbReference type="RefSeq" id="WP_094787276.1">
    <property type="nucleotide sequence ID" value="NZ_NDXW01000001.1"/>
</dbReference>
<dbReference type="PROSITE" id="PS51098">
    <property type="entry name" value="PTS_EIIB_TYPE_1"/>
    <property type="match status" value="1"/>
</dbReference>
<dbReference type="GO" id="GO:0009401">
    <property type="term" value="P:phosphoenolpyruvate-dependent sugar phosphotransferase system"/>
    <property type="evidence" value="ECO:0007669"/>
    <property type="project" value="UniProtKB-KW"/>
</dbReference>
<keyword evidence="5" id="KW-1003">Cell membrane</keyword>
<dbReference type="InterPro" id="IPR011299">
    <property type="entry name" value="PTS_IIBC_glc"/>
</dbReference>
<evidence type="ECO:0000259" key="18">
    <source>
        <dbReference type="PROSITE" id="PS51103"/>
    </source>
</evidence>
<evidence type="ECO:0000256" key="6">
    <source>
        <dbReference type="ARBA" id="ARBA00022597"/>
    </source>
</evidence>
<dbReference type="InterPro" id="IPR013013">
    <property type="entry name" value="PTS_EIIC_1"/>
</dbReference>
<dbReference type="NCBIfam" id="TIGR02002">
    <property type="entry name" value="PTS-II-BC-glcB"/>
    <property type="match status" value="1"/>
</dbReference>
<feature type="active site" description="Phosphocysteine intermediate; for EIIB activity" evidence="15">
    <location>
        <position position="427"/>
    </location>
</feature>
<feature type="transmembrane region" description="Helical" evidence="16">
    <location>
        <begin position="279"/>
        <end position="297"/>
    </location>
</feature>
<dbReference type="GO" id="GO:0090564">
    <property type="term" value="F:protein-phosphocysteine-glucose phosphotransferase system transporter activity"/>
    <property type="evidence" value="ECO:0007669"/>
    <property type="project" value="TreeGrafter"/>
</dbReference>
<protein>
    <recommendedName>
        <fullName evidence="3">PTS system glucose-specific EIICB component</fullName>
        <ecNumber evidence="2">2.7.1.199</ecNumber>
    </recommendedName>
    <alternativeName>
        <fullName evidence="13">EIICB-Glc</fullName>
    </alternativeName>
</protein>
<dbReference type="GO" id="GO:0016301">
    <property type="term" value="F:kinase activity"/>
    <property type="evidence" value="ECO:0007669"/>
    <property type="project" value="UniProtKB-KW"/>
</dbReference>
<feature type="transmembrane region" description="Helical" evidence="16">
    <location>
        <begin position="355"/>
        <end position="373"/>
    </location>
</feature>
<dbReference type="EMBL" id="NDXW01000001">
    <property type="protein sequence ID" value="RDH44060.1"/>
    <property type="molecule type" value="Genomic_DNA"/>
</dbReference>
<dbReference type="Proteomes" id="UP000257039">
    <property type="component" value="Unassembled WGS sequence"/>
</dbReference>
<evidence type="ECO:0000256" key="2">
    <source>
        <dbReference type="ARBA" id="ARBA00011910"/>
    </source>
</evidence>
<dbReference type="Pfam" id="PF00367">
    <property type="entry name" value="PTS_EIIB"/>
    <property type="match status" value="1"/>
</dbReference>
<dbReference type="CDD" id="cd00212">
    <property type="entry name" value="PTS_IIB_glc"/>
    <property type="match status" value="1"/>
</dbReference>
<keyword evidence="12 16" id="KW-0472">Membrane</keyword>
<dbReference type="InterPro" id="IPR050429">
    <property type="entry name" value="PTS_Glucose_EIICBA"/>
</dbReference>
<evidence type="ECO:0000313" key="19">
    <source>
        <dbReference type="EMBL" id="RDH44060.1"/>
    </source>
</evidence>
<dbReference type="InterPro" id="IPR001996">
    <property type="entry name" value="PTS_IIB_1"/>
</dbReference>
<evidence type="ECO:0000256" key="15">
    <source>
        <dbReference type="PROSITE-ProRule" id="PRU00421"/>
    </source>
</evidence>
<name>A0A4P9VPK5_9GAMM</name>
<evidence type="ECO:0000256" key="1">
    <source>
        <dbReference type="ARBA" id="ARBA00004651"/>
    </source>
</evidence>
<dbReference type="NCBIfam" id="TIGR00826">
    <property type="entry name" value="EIIB_glc"/>
    <property type="match status" value="1"/>
</dbReference>
<keyword evidence="7" id="KW-0808">Transferase</keyword>
<gene>
    <name evidence="19" type="ORF">B9G39_11710</name>
</gene>
<evidence type="ECO:0000256" key="12">
    <source>
        <dbReference type="ARBA" id="ARBA00023136"/>
    </source>
</evidence>
<feature type="domain" description="PTS EIIC type-1" evidence="18">
    <location>
        <begin position="5"/>
        <end position="389"/>
    </location>
</feature>
<evidence type="ECO:0000256" key="7">
    <source>
        <dbReference type="ARBA" id="ARBA00022679"/>
    </source>
</evidence>
<comment type="catalytic activity">
    <reaction evidence="14">
        <text>N(pros)-phospho-L-histidyl-[protein] + D-glucose(out) = D-glucose 6-phosphate(in) + L-histidyl-[protein]</text>
        <dbReference type="Rhea" id="RHEA:33367"/>
        <dbReference type="Rhea" id="RHEA-COMP:9745"/>
        <dbReference type="Rhea" id="RHEA-COMP:9746"/>
        <dbReference type="ChEBI" id="CHEBI:4167"/>
        <dbReference type="ChEBI" id="CHEBI:29979"/>
        <dbReference type="ChEBI" id="CHEBI:61548"/>
        <dbReference type="ChEBI" id="CHEBI:64837"/>
        <dbReference type="EC" id="2.7.1.199"/>
    </reaction>
</comment>
<comment type="caution">
    <text evidence="19">The sequence shown here is derived from an EMBL/GenBank/DDBJ whole genome shotgun (WGS) entry which is preliminary data.</text>
</comment>
<feature type="transmembrane region" description="Helical" evidence="16">
    <location>
        <begin position="20"/>
        <end position="41"/>
    </location>
</feature>
<keyword evidence="11 16" id="KW-1133">Transmembrane helix</keyword>
<evidence type="ECO:0000256" key="11">
    <source>
        <dbReference type="ARBA" id="ARBA00022989"/>
    </source>
</evidence>
<keyword evidence="8" id="KW-0598">Phosphotransferase system</keyword>
<dbReference type="InterPro" id="IPR036878">
    <property type="entry name" value="Glu_permease_IIB"/>
</dbReference>
<dbReference type="FunFam" id="3.30.1360.60:FF:000001">
    <property type="entry name" value="PTS system glucose-specific IIBC component PtsG"/>
    <property type="match status" value="1"/>
</dbReference>
<evidence type="ECO:0000256" key="5">
    <source>
        <dbReference type="ARBA" id="ARBA00022475"/>
    </source>
</evidence>
<feature type="transmembrane region" description="Helical" evidence="16">
    <location>
        <begin position="110"/>
        <end position="133"/>
    </location>
</feature>
<sequence length="540" mass="57228">MIDFKSSFAFLQKIGKALMLPVSVLPVAGILLGVGAADFTWLPEMLSSVMEQAGGAIFGNLPLIFAIGVALGLTQNDGVASLAAVVGYAVLLGTMGVISGANGVETKAIMGINSIDTGVFGGIAIGGIAGGLFNKFYRIKLPQYLGFFAGKRFVPIVTAFAAIALGAVLSFIWPPIGGAIKSFSHWAASESPGLAFTIYGVVERSLIPFGLHHIWNVPFFFEVGEFVNSAGETVRGEIHRYIAYDPTAGNLAGGYLFKMWGLPAAAIAIWHTAKPENRAKIGGIMMSAALTSFLTGITEPIEFAFLFVAPVLYAIHALLAGAAFYTCIALGIKHGTTFSHGLIDYIVLFNQSSNALWFLVIGPLWAAVYYFVFRTVIVKFNLKTPGREDEVVGHTLEEAHADGAFAFSKQLVIAFGGRQNITSLDACITRLRISVNDVAKVDQAKLKALGAAGCVVVGNGVQAIFGPQSENFKTDMEEYLKNSSADDEVVTPVAATSAEGVPTSPKAHDPSVPEKVKNFILALGEPPISVTLNAVQQHVY</sequence>
<feature type="transmembrane region" description="Helical" evidence="16">
    <location>
        <begin position="255"/>
        <end position="273"/>
    </location>
</feature>
<comment type="subcellular location">
    <subcellularLocation>
        <location evidence="1">Cell membrane</location>
        <topology evidence="1">Multi-pass membrane protein</topology>
    </subcellularLocation>
</comment>
<dbReference type="InterPro" id="IPR018113">
    <property type="entry name" value="PTrfase_EIIB_Cys"/>
</dbReference>
<evidence type="ECO:0000313" key="20">
    <source>
        <dbReference type="Proteomes" id="UP000257039"/>
    </source>
</evidence>
<keyword evidence="6 19" id="KW-0762">Sugar transport</keyword>
<dbReference type="NCBIfam" id="NF008301">
    <property type="entry name" value="PRK11089.1"/>
    <property type="match status" value="1"/>
</dbReference>
<evidence type="ECO:0000256" key="16">
    <source>
        <dbReference type="SAM" id="Phobius"/>
    </source>
</evidence>
<dbReference type="PANTHER" id="PTHR30009:SF20">
    <property type="entry name" value="PTS SYSTEM GLUCOSE-SPECIFIC EIICB COMPONENT-RELATED"/>
    <property type="match status" value="1"/>
</dbReference>
<accession>A0A4P9VPK5</accession>
<evidence type="ECO:0000256" key="8">
    <source>
        <dbReference type="ARBA" id="ARBA00022683"/>
    </source>
</evidence>
<dbReference type="PANTHER" id="PTHR30009">
    <property type="entry name" value="CYTOCHROME C-TYPE SYNTHESIS PROTEIN AND PTS TRANSMEMBRANE COMPONENT"/>
    <property type="match status" value="1"/>
</dbReference>
<keyword evidence="4" id="KW-0813">Transport</keyword>
<evidence type="ECO:0000256" key="14">
    <source>
        <dbReference type="ARBA" id="ARBA00047336"/>
    </source>
</evidence>
<evidence type="ECO:0000256" key="10">
    <source>
        <dbReference type="ARBA" id="ARBA00022777"/>
    </source>
</evidence>
<dbReference type="GO" id="GO:1904659">
    <property type="term" value="P:D-glucose transmembrane transport"/>
    <property type="evidence" value="ECO:0007669"/>
    <property type="project" value="InterPro"/>
</dbReference>
<evidence type="ECO:0000256" key="3">
    <source>
        <dbReference type="ARBA" id="ARBA00021468"/>
    </source>
</evidence>
<dbReference type="EC" id="2.7.1.199" evidence="2"/>